<dbReference type="PANTHER" id="PTHR42943:SF2">
    <property type="entry name" value="GLUTATHIONE S-TRANSFERASE KAPPA 1"/>
    <property type="match status" value="1"/>
</dbReference>
<comment type="similarity">
    <text evidence="1">Belongs to the GST superfamily. NadH family.</text>
</comment>
<protein>
    <recommendedName>
        <fullName evidence="1">2-hydroxychromene-2-carboxylate isomerase</fullName>
        <ecNumber evidence="1">5.99.1.4</ecNumber>
    </recommendedName>
</protein>
<feature type="domain" description="DSBA-like thioredoxin" evidence="2">
    <location>
        <begin position="4"/>
        <end position="191"/>
    </location>
</feature>
<dbReference type="InterPro" id="IPR001853">
    <property type="entry name" value="DSBA-like_thioredoxin_dom"/>
</dbReference>
<evidence type="ECO:0000313" key="4">
    <source>
        <dbReference type="Proteomes" id="UP001303211"/>
    </source>
</evidence>
<evidence type="ECO:0000313" key="3">
    <source>
        <dbReference type="EMBL" id="WOO34319.1"/>
    </source>
</evidence>
<dbReference type="InterPro" id="IPR014440">
    <property type="entry name" value="HCCAis_GSTk"/>
</dbReference>
<name>A0ABZ0J7S4_9BURK</name>
<dbReference type="Gene3D" id="3.40.30.10">
    <property type="entry name" value="Glutaredoxin"/>
    <property type="match status" value="1"/>
</dbReference>
<dbReference type="PANTHER" id="PTHR42943">
    <property type="entry name" value="GLUTATHIONE S-TRANSFERASE KAPPA"/>
    <property type="match status" value="1"/>
</dbReference>
<dbReference type="EC" id="5.99.1.4" evidence="1"/>
<proteinExistence type="inferred from homology"/>
<dbReference type="Proteomes" id="UP001303211">
    <property type="component" value="Chromosome"/>
</dbReference>
<evidence type="ECO:0000256" key="1">
    <source>
        <dbReference type="PIRNR" id="PIRNR006386"/>
    </source>
</evidence>
<dbReference type="InterPro" id="IPR051924">
    <property type="entry name" value="GST_Kappa/NadH"/>
</dbReference>
<accession>A0ABZ0J7S4</accession>
<dbReference type="Pfam" id="PF01323">
    <property type="entry name" value="DSBA"/>
    <property type="match status" value="1"/>
</dbReference>
<organism evidence="3 4">
    <name type="scientific">Diaphorobacter limosus</name>
    <dbReference type="NCBI Taxonomy" id="3036128"/>
    <lineage>
        <taxon>Bacteria</taxon>
        <taxon>Pseudomonadati</taxon>
        <taxon>Pseudomonadota</taxon>
        <taxon>Betaproteobacteria</taxon>
        <taxon>Burkholderiales</taxon>
        <taxon>Comamonadaceae</taxon>
        <taxon>Diaphorobacter</taxon>
    </lineage>
</organism>
<sequence>MKEITCYLDFVSPYAWLAFERLPQALEGLSYRLSYRPVLLGALLNAHGNPGPAGIVPKRDWTYRHVSWLGHSLGVGLDMPARHPFPPLPLLRLALECSDDGLVNRFVAGSILRHVWQGGADALDPARLDALRALLAEQLRPDEAAPERAKQLLRANTELAAQRGVFGVPMFEVDGHLFWGLDSLPMLRAYLDGDGWFAQHWQRCASVPQGLPG</sequence>
<dbReference type="RefSeq" id="WP_317703645.1">
    <property type="nucleotide sequence ID" value="NZ_CP136921.1"/>
</dbReference>
<reference evidence="3 4" key="1">
    <citation type="submission" date="2023-03" db="EMBL/GenBank/DDBJ databases">
        <title>Diaphorobacter basophil sp. nov., isolated from a sewage-treatment plant.</title>
        <authorList>
            <person name="Yang K."/>
        </authorList>
    </citation>
    <scope>NUCLEOTIDE SEQUENCE [LARGE SCALE GENOMIC DNA]</scope>
    <source>
        <strain evidence="3 4">Y-1</strain>
    </source>
</reference>
<dbReference type="PIRSF" id="PIRSF006386">
    <property type="entry name" value="HCCAis_GSTk"/>
    <property type="match status" value="1"/>
</dbReference>
<keyword evidence="4" id="KW-1185">Reference proteome</keyword>
<keyword evidence="1" id="KW-0413">Isomerase</keyword>
<comment type="catalytic activity">
    <reaction evidence="1">
        <text>2-hydroxychromene-2-carboxylate = (3E)-4-(2-hydroxyphenyl)-2-oxobut-3-enoate</text>
        <dbReference type="Rhea" id="RHEA:27401"/>
        <dbReference type="ChEBI" id="CHEBI:59350"/>
        <dbReference type="ChEBI" id="CHEBI:59353"/>
        <dbReference type="EC" id="5.99.1.4"/>
    </reaction>
</comment>
<gene>
    <name evidence="3" type="ORF">P4826_09740</name>
</gene>
<dbReference type="EMBL" id="CP136921">
    <property type="protein sequence ID" value="WOO34319.1"/>
    <property type="molecule type" value="Genomic_DNA"/>
</dbReference>
<dbReference type="InterPro" id="IPR036249">
    <property type="entry name" value="Thioredoxin-like_sf"/>
</dbReference>
<dbReference type="SUPFAM" id="SSF52833">
    <property type="entry name" value="Thioredoxin-like"/>
    <property type="match status" value="1"/>
</dbReference>
<evidence type="ECO:0000259" key="2">
    <source>
        <dbReference type="Pfam" id="PF01323"/>
    </source>
</evidence>